<dbReference type="EMBL" id="KM982402">
    <property type="protein sequence ID" value="AKI80604.1"/>
    <property type="molecule type" value="Genomic_DNA"/>
</dbReference>
<accession>A0A0G2Y7S7</accession>
<evidence type="ECO:0000313" key="2">
    <source>
        <dbReference type="Proteomes" id="UP000240461"/>
    </source>
</evidence>
<evidence type="ECO:0000313" key="1">
    <source>
        <dbReference type="EMBL" id="AKI80604.1"/>
    </source>
</evidence>
<dbReference type="SUPFAM" id="SSF48403">
    <property type="entry name" value="Ankyrin repeat"/>
    <property type="match status" value="1"/>
</dbReference>
<dbReference type="Gene3D" id="1.25.40.20">
    <property type="entry name" value="Ankyrin repeat-containing domain"/>
    <property type="match status" value="1"/>
</dbReference>
<dbReference type="KEGG" id="vg:80514402"/>
<organism evidence="1 2">
    <name type="scientific">Acanthamoeba polyphaga mimivirus Kroon</name>
    <dbReference type="NCBI Taxonomy" id="3069720"/>
    <lineage>
        <taxon>Viruses</taxon>
        <taxon>Varidnaviria</taxon>
        <taxon>Bamfordvirae</taxon>
        <taxon>Nucleocytoviricota</taxon>
        <taxon>Megaviricetes</taxon>
        <taxon>Imitervirales</taxon>
        <taxon>Mimiviridae</taxon>
        <taxon>Megamimivirinae</taxon>
        <taxon>Mimivirus</taxon>
        <taxon>Mimivirus lagoaense</taxon>
    </lineage>
</organism>
<dbReference type="Pfam" id="PF12796">
    <property type="entry name" value="Ank_2"/>
    <property type="match status" value="1"/>
</dbReference>
<reference evidence="1 2" key="1">
    <citation type="submission" date="2014-10" db="EMBL/GenBank/DDBJ databases">
        <title>Pan-genome analysis of Brazilian lineage A amoebal mimiviruses.</title>
        <authorList>
            <person name="Assis F.L."/>
            <person name="Abrahao J.S."/>
            <person name="Kroon E.G."/>
            <person name="Dornas F.P."/>
            <person name="Andrade K.R."/>
            <person name="Borato P.V.M."/>
            <person name="Pilotto M.R."/>
            <person name="Benamar S."/>
            <person name="LaScola B."/>
            <person name="Colson P."/>
        </authorList>
    </citation>
    <scope>NUCLEOTIDE SEQUENCE [LARGE SCALE GENOMIC DNA]</scope>
    <source>
        <strain evidence="1 2">Kroon</strain>
    </source>
</reference>
<protein>
    <submittedName>
        <fullName evidence="1">Ankyrin repeat-containing protein</fullName>
    </submittedName>
</protein>
<sequence length="56" mass="6234">MGFGHIEVVKCLVSQGCDIRVKTNFAVNITCTYGHSKVVKYLVSQGAKQMIKIFRS</sequence>
<keyword evidence="2" id="KW-1185">Reference proteome</keyword>
<dbReference type="Proteomes" id="UP000240461">
    <property type="component" value="Segment"/>
</dbReference>
<proteinExistence type="predicted"/>
<dbReference type="InterPro" id="IPR036770">
    <property type="entry name" value="Ankyrin_rpt-contain_sf"/>
</dbReference>
<name>A0A0G2Y7S7_9VIRU</name>
<dbReference type="InterPro" id="IPR002110">
    <property type="entry name" value="Ankyrin_rpt"/>
</dbReference>